<protein>
    <submittedName>
        <fullName evidence="1">15163_t:CDS:1</fullName>
    </submittedName>
</protein>
<evidence type="ECO:0000313" key="2">
    <source>
        <dbReference type="Proteomes" id="UP000789759"/>
    </source>
</evidence>
<sequence>GEKGDIRDLTKSARIKKLCTDFVVRRNELSQFHKLVLSQLEIITHNQWIEEEYGKERAVRDIIDVLLQEIKLNALRKVSHSSENSLVEIIAKNCKVQQQKGSRGNKLDLMIRMFVHKKWEEIVYLKSGKWNCNDEKIHDDHNKLVQFCLDGTEELFKICKKESLNKNYIGFGINIAGKYIEIHGLIHENGIKYYLPILQTKIPFEDESVDEVEEFVHALLILREIVEDRKAELERVISRNSKLIFGKNPVISQFDRRRQEIKQSCSPLPSHEETISSLS</sequence>
<dbReference type="EMBL" id="CAJVQA010009080">
    <property type="protein sequence ID" value="CAG8680902.1"/>
    <property type="molecule type" value="Genomic_DNA"/>
</dbReference>
<accession>A0A9N9EN10</accession>
<feature type="non-terminal residue" evidence="1">
    <location>
        <position position="279"/>
    </location>
</feature>
<proteinExistence type="predicted"/>
<dbReference type="AlphaFoldDB" id="A0A9N9EN10"/>
<organism evidence="1 2">
    <name type="scientific">Cetraspora pellucida</name>
    <dbReference type="NCBI Taxonomy" id="1433469"/>
    <lineage>
        <taxon>Eukaryota</taxon>
        <taxon>Fungi</taxon>
        <taxon>Fungi incertae sedis</taxon>
        <taxon>Mucoromycota</taxon>
        <taxon>Glomeromycotina</taxon>
        <taxon>Glomeromycetes</taxon>
        <taxon>Diversisporales</taxon>
        <taxon>Gigasporaceae</taxon>
        <taxon>Cetraspora</taxon>
    </lineage>
</organism>
<dbReference type="Proteomes" id="UP000789759">
    <property type="component" value="Unassembled WGS sequence"/>
</dbReference>
<gene>
    <name evidence="1" type="ORF">CPELLU_LOCUS10783</name>
</gene>
<evidence type="ECO:0000313" key="1">
    <source>
        <dbReference type="EMBL" id="CAG8680902.1"/>
    </source>
</evidence>
<keyword evidence="2" id="KW-1185">Reference proteome</keyword>
<name>A0A9N9EN10_9GLOM</name>
<comment type="caution">
    <text evidence="1">The sequence shown here is derived from an EMBL/GenBank/DDBJ whole genome shotgun (WGS) entry which is preliminary data.</text>
</comment>
<dbReference type="OrthoDB" id="2429039at2759"/>
<reference evidence="1" key="1">
    <citation type="submission" date="2021-06" db="EMBL/GenBank/DDBJ databases">
        <authorList>
            <person name="Kallberg Y."/>
            <person name="Tangrot J."/>
            <person name="Rosling A."/>
        </authorList>
    </citation>
    <scope>NUCLEOTIDE SEQUENCE</scope>
    <source>
        <strain evidence="1">FL966</strain>
    </source>
</reference>